<dbReference type="NCBIfam" id="TIGR00318">
    <property type="entry name" value="cyaB"/>
    <property type="match status" value="1"/>
</dbReference>
<dbReference type="PANTHER" id="PTHR21028">
    <property type="entry name" value="SI:CH211-156B7.4"/>
    <property type="match status" value="1"/>
</dbReference>
<dbReference type="AlphaFoldDB" id="A0A9D1VPD0"/>
<comment type="caution">
    <text evidence="3">The sequence shown here is derived from an EMBL/GenBank/DDBJ whole genome shotgun (WGS) entry which is preliminary data.</text>
</comment>
<sequence>MPQQEKLKEIDNFEIEIKIPIEDPERIMKSLLTRGFQKYQRVIEEDMYYNSEYHDVRKCDEALRIRKTRDLLTGKTRAQINFKGKKIDQISMSRREYETGIEDPDCMEKILGAIGFTRAAGVKKTRNYLQRGEMTACLDQVENLGNFLELEVIVRKENLRERYLSQMREILQELGLSMDNTVRASYLSMLMGKEENIKERNDHGEKNCGDISGSGLSCG</sequence>
<gene>
    <name evidence="3" type="primary">cyaB</name>
    <name evidence="3" type="ORF">H9738_13030</name>
</gene>
<evidence type="ECO:0000313" key="3">
    <source>
        <dbReference type="EMBL" id="HIX38769.1"/>
    </source>
</evidence>
<feature type="domain" description="CYTH" evidence="2">
    <location>
        <begin position="12"/>
        <end position="192"/>
    </location>
</feature>
<dbReference type="CDD" id="cd07890">
    <property type="entry name" value="CYTH-like_AC_IV-like"/>
    <property type="match status" value="1"/>
</dbReference>
<dbReference type="SUPFAM" id="SSF55154">
    <property type="entry name" value="CYTH-like phosphatases"/>
    <property type="match status" value="1"/>
</dbReference>
<dbReference type="InterPro" id="IPR008173">
    <property type="entry name" value="Adenylyl_cyclase_CyaB"/>
</dbReference>
<evidence type="ECO:0000259" key="2">
    <source>
        <dbReference type="PROSITE" id="PS51707"/>
    </source>
</evidence>
<evidence type="ECO:0000313" key="4">
    <source>
        <dbReference type="Proteomes" id="UP000824230"/>
    </source>
</evidence>
<reference evidence="3" key="1">
    <citation type="journal article" date="2021" name="PeerJ">
        <title>Extensive microbial diversity within the chicken gut microbiome revealed by metagenomics and culture.</title>
        <authorList>
            <person name="Gilroy R."/>
            <person name="Ravi A."/>
            <person name="Getino M."/>
            <person name="Pursley I."/>
            <person name="Horton D.L."/>
            <person name="Alikhan N.F."/>
            <person name="Baker D."/>
            <person name="Gharbi K."/>
            <person name="Hall N."/>
            <person name="Watson M."/>
            <person name="Adriaenssens E.M."/>
            <person name="Foster-Nyarko E."/>
            <person name="Jarju S."/>
            <person name="Secka A."/>
            <person name="Antonio M."/>
            <person name="Oren A."/>
            <person name="Chaudhuri R.R."/>
            <person name="La Ragione R."/>
            <person name="Hildebrand F."/>
            <person name="Pallen M.J."/>
        </authorList>
    </citation>
    <scope>NUCLEOTIDE SEQUENCE</scope>
    <source>
        <strain evidence="3">ChiHjej12B11-1927</strain>
    </source>
</reference>
<dbReference type="PROSITE" id="PS51707">
    <property type="entry name" value="CYTH"/>
    <property type="match status" value="1"/>
</dbReference>
<feature type="region of interest" description="Disordered" evidence="1">
    <location>
        <begin position="198"/>
        <end position="219"/>
    </location>
</feature>
<dbReference type="SMART" id="SM01118">
    <property type="entry name" value="CYTH"/>
    <property type="match status" value="1"/>
</dbReference>
<organism evidence="3 4">
    <name type="scientific">Candidatus Blautia pullistercoris</name>
    <dbReference type="NCBI Taxonomy" id="2838499"/>
    <lineage>
        <taxon>Bacteria</taxon>
        <taxon>Bacillati</taxon>
        <taxon>Bacillota</taxon>
        <taxon>Clostridia</taxon>
        <taxon>Lachnospirales</taxon>
        <taxon>Lachnospiraceae</taxon>
        <taxon>Blautia</taxon>
    </lineage>
</organism>
<dbReference type="PANTHER" id="PTHR21028:SF2">
    <property type="entry name" value="CYTH DOMAIN-CONTAINING PROTEIN"/>
    <property type="match status" value="1"/>
</dbReference>
<name>A0A9D1VPD0_9FIRM</name>
<reference evidence="3" key="2">
    <citation type="submission" date="2021-04" db="EMBL/GenBank/DDBJ databases">
        <authorList>
            <person name="Gilroy R."/>
        </authorList>
    </citation>
    <scope>NUCLEOTIDE SEQUENCE</scope>
    <source>
        <strain evidence="3">ChiHjej12B11-1927</strain>
    </source>
</reference>
<dbReference type="InterPro" id="IPR023577">
    <property type="entry name" value="CYTH_domain"/>
</dbReference>
<dbReference type="Gene3D" id="2.40.320.10">
    <property type="entry name" value="Hypothetical Protein Pfu-838710-001"/>
    <property type="match status" value="1"/>
</dbReference>
<dbReference type="Pfam" id="PF01928">
    <property type="entry name" value="CYTH"/>
    <property type="match status" value="1"/>
</dbReference>
<evidence type="ECO:0000256" key="1">
    <source>
        <dbReference type="SAM" id="MobiDB-lite"/>
    </source>
</evidence>
<proteinExistence type="predicted"/>
<protein>
    <submittedName>
        <fullName evidence="3">Class IV adenylate cyclase</fullName>
    </submittedName>
</protein>
<dbReference type="InterPro" id="IPR033469">
    <property type="entry name" value="CYTH-like_dom_sf"/>
</dbReference>
<feature type="compositionally biased region" description="Basic and acidic residues" evidence="1">
    <location>
        <begin position="198"/>
        <end position="208"/>
    </location>
</feature>
<dbReference type="EMBL" id="DXFG01000298">
    <property type="protein sequence ID" value="HIX38769.1"/>
    <property type="molecule type" value="Genomic_DNA"/>
</dbReference>
<accession>A0A9D1VPD0</accession>
<dbReference type="Proteomes" id="UP000824230">
    <property type="component" value="Unassembled WGS sequence"/>
</dbReference>